<gene>
    <name evidence="1" type="ORF">KA717_25275</name>
</gene>
<dbReference type="EMBL" id="CP073041">
    <property type="protein sequence ID" value="UXE59207.1"/>
    <property type="molecule type" value="Genomic_DNA"/>
</dbReference>
<sequence length="67" mass="7418">MKYSQIATAGIGLDGTCMLMCEDGYREAMVGTVSLYDSEGERQHTIYLGSAEKVHKTNLDATGREKW</sequence>
<protein>
    <submittedName>
        <fullName evidence="1">Uncharacterized protein</fullName>
    </submittedName>
</protein>
<dbReference type="KEGG" id="wna:KA717_25275"/>
<evidence type="ECO:0000313" key="1">
    <source>
        <dbReference type="EMBL" id="UXE59207.1"/>
    </source>
</evidence>
<proteinExistence type="predicted"/>
<dbReference type="Proteomes" id="UP001065613">
    <property type="component" value="Chromosome"/>
</dbReference>
<organism evidence="1">
    <name type="scientific">Woronichinia naegeliana WA131</name>
    <dbReference type="NCBI Taxonomy" id="2824559"/>
    <lineage>
        <taxon>Bacteria</taxon>
        <taxon>Bacillati</taxon>
        <taxon>Cyanobacteriota</taxon>
        <taxon>Cyanophyceae</taxon>
        <taxon>Synechococcales</taxon>
        <taxon>Coelosphaeriaceae</taxon>
        <taxon>Woronichinia</taxon>
    </lineage>
</organism>
<name>A0A977KSW0_9CYAN</name>
<reference evidence="1" key="1">
    <citation type="submission" date="2021-04" db="EMBL/GenBank/DDBJ databases">
        <title>Genome sequence of Woronichinia naegeliana from Washington state freshwater lake bloom.</title>
        <authorList>
            <person name="Dreher T.W."/>
        </authorList>
    </citation>
    <scope>NUCLEOTIDE SEQUENCE</scope>
    <source>
        <strain evidence="1">WA131</strain>
    </source>
</reference>
<dbReference type="AlphaFoldDB" id="A0A977KSW0"/>
<accession>A0A977KSW0</accession>